<dbReference type="Gene3D" id="3.40.1410.10">
    <property type="entry name" value="Chorismate lyase-like"/>
    <property type="match status" value="1"/>
</dbReference>
<dbReference type="PROSITE" id="PS50949">
    <property type="entry name" value="HTH_GNTR"/>
    <property type="match status" value="1"/>
</dbReference>
<accession>A0A1M7RPI0</accession>
<dbReference type="SUPFAM" id="SSF64288">
    <property type="entry name" value="Chorismate lyase-like"/>
    <property type="match status" value="1"/>
</dbReference>
<dbReference type="Proteomes" id="UP000184440">
    <property type="component" value="Unassembled WGS sequence"/>
</dbReference>
<keyword evidence="1" id="KW-0805">Transcription regulation</keyword>
<dbReference type="InterPro" id="IPR011663">
    <property type="entry name" value="UTRA"/>
</dbReference>
<dbReference type="GO" id="GO:0003700">
    <property type="term" value="F:DNA-binding transcription factor activity"/>
    <property type="evidence" value="ECO:0007669"/>
    <property type="project" value="InterPro"/>
</dbReference>
<name>A0A1M7RPI0_9ACTN</name>
<dbReference type="AlphaFoldDB" id="A0A1M7RPI0"/>
<dbReference type="SMART" id="SM00345">
    <property type="entry name" value="HTH_GNTR"/>
    <property type="match status" value="1"/>
</dbReference>
<sequence>MTDAHPYRRIVDDIRRAIEEGELRPGDRVPSIPELGRTYNVAKTTAERVHAALRAEGLVVSRKGAGVYVRTFQTIVRSSPNRLARSRWGAGNAIQDADTAPRPRTVDVQVGEIPAPRWLAEPLGVEVGDLIVYRSRRFVVDDRSVQLATSYVTVEVAADVPEIKHTDTGPGGMYARMAERGHEPTHFVERVRSRMPLAEEIATLELPPGTPVMEITRRAITSDDRCVEVNRMIVDATVYELDYHFNA</sequence>
<evidence type="ECO:0000256" key="2">
    <source>
        <dbReference type="ARBA" id="ARBA00023125"/>
    </source>
</evidence>
<keyword evidence="3" id="KW-0804">Transcription</keyword>
<dbReference type="SMART" id="SM00866">
    <property type="entry name" value="UTRA"/>
    <property type="match status" value="1"/>
</dbReference>
<evidence type="ECO:0000313" key="6">
    <source>
        <dbReference type="Proteomes" id="UP000184440"/>
    </source>
</evidence>
<reference evidence="5 6" key="1">
    <citation type="submission" date="2016-11" db="EMBL/GenBank/DDBJ databases">
        <authorList>
            <person name="Jaros S."/>
            <person name="Januszkiewicz K."/>
            <person name="Wedrychowicz H."/>
        </authorList>
    </citation>
    <scope>NUCLEOTIDE SEQUENCE [LARGE SCALE GENOMIC DNA]</scope>
    <source>
        <strain evidence="5 6">DSM 46144</strain>
    </source>
</reference>
<evidence type="ECO:0000256" key="3">
    <source>
        <dbReference type="ARBA" id="ARBA00023163"/>
    </source>
</evidence>
<evidence type="ECO:0000256" key="1">
    <source>
        <dbReference type="ARBA" id="ARBA00023015"/>
    </source>
</evidence>
<dbReference type="InterPro" id="IPR036388">
    <property type="entry name" value="WH-like_DNA-bd_sf"/>
</dbReference>
<dbReference type="SUPFAM" id="SSF46785">
    <property type="entry name" value="Winged helix' DNA-binding domain"/>
    <property type="match status" value="1"/>
</dbReference>
<dbReference type="InterPro" id="IPR028978">
    <property type="entry name" value="Chorismate_lyase_/UTRA_dom_sf"/>
</dbReference>
<dbReference type="OrthoDB" id="3194402at2"/>
<evidence type="ECO:0000259" key="4">
    <source>
        <dbReference type="PROSITE" id="PS50949"/>
    </source>
</evidence>
<dbReference type="InterPro" id="IPR000524">
    <property type="entry name" value="Tscrpt_reg_HTH_GntR"/>
</dbReference>
<dbReference type="Pfam" id="PF07702">
    <property type="entry name" value="UTRA"/>
    <property type="match status" value="1"/>
</dbReference>
<evidence type="ECO:0000313" key="5">
    <source>
        <dbReference type="EMBL" id="SHN48195.1"/>
    </source>
</evidence>
<dbReference type="CDD" id="cd07377">
    <property type="entry name" value="WHTH_GntR"/>
    <property type="match status" value="1"/>
</dbReference>
<proteinExistence type="predicted"/>
<organism evidence="5 6">
    <name type="scientific">Cryptosporangium aurantiacum</name>
    <dbReference type="NCBI Taxonomy" id="134849"/>
    <lineage>
        <taxon>Bacteria</taxon>
        <taxon>Bacillati</taxon>
        <taxon>Actinomycetota</taxon>
        <taxon>Actinomycetes</taxon>
        <taxon>Cryptosporangiales</taxon>
        <taxon>Cryptosporangiaceae</taxon>
        <taxon>Cryptosporangium</taxon>
    </lineage>
</organism>
<protein>
    <submittedName>
        <fullName evidence="5">Transcriptional regulator, GntR family</fullName>
    </submittedName>
</protein>
<dbReference type="Gene3D" id="1.10.10.10">
    <property type="entry name" value="Winged helix-like DNA-binding domain superfamily/Winged helix DNA-binding domain"/>
    <property type="match status" value="1"/>
</dbReference>
<dbReference type="GO" id="GO:0045892">
    <property type="term" value="P:negative regulation of DNA-templated transcription"/>
    <property type="evidence" value="ECO:0007669"/>
    <property type="project" value="TreeGrafter"/>
</dbReference>
<feature type="domain" description="HTH gntR-type" evidence="4">
    <location>
        <begin position="4"/>
        <end position="72"/>
    </location>
</feature>
<keyword evidence="6" id="KW-1185">Reference proteome</keyword>
<gene>
    <name evidence="5" type="ORF">SAMN05443668_13613</name>
</gene>
<dbReference type="STRING" id="134849.SAMN05443668_13613"/>
<dbReference type="InterPro" id="IPR050679">
    <property type="entry name" value="Bact_HTH_transcr_reg"/>
</dbReference>
<dbReference type="Pfam" id="PF00392">
    <property type="entry name" value="GntR"/>
    <property type="match status" value="1"/>
</dbReference>
<keyword evidence="2" id="KW-0238">DNA-binding</keyword>
<dbReference type="PANTHER" id="PTHR44846">
    <property type="entry name" value="MANNOSYL-D-GLYCERATE TRANSPORT/METABOLISM SYSTEM REPRESSOR MNGR-RELATED"/>
    <property type="match status" value="1"/>
</dbReference>
<dbReference type="GO" id="GO:0003677">
    <property type="term" value="F:DNA binding"/>
    <property type="evidence" value="ECO:0007669"/>
    <property type="project" value="UniProtKB-KW"/>
</dbReference>
<dbReference type="EMBL" id="FRCS01000036">
    <property type="protein sequence ID" value="SHN48195.1"/>
    <property type="molecule type" value="Genomic_DNA"/>
</dbReference>
<dbReference type="RefSeq" id="WP_073266757.1">
    <property type="nucleotide sequence ID" value="NZ_FRCS01000036.1"/>
</dbReference>
<dbReference type="InterPro" id="IPR036390">
    <property type="entry name" value="WH_DNA-bd_sf"/>
</dbReference>
<dbReference type="PANTHER" id="PTHR44846:SF17">
    <property type="entry name" value="GNTR-FAMILY TRANSCRIPTIONAL REGULATOR"/>
    <property type="match status" value="1"/>
</dbReference>